<dbReference type="PANTHER" id="PTHR34983">
    <property type="entry name" value="ARABINOGALACTAN ENDO-BETA-1,4-GALACTANASE A"/>
    <property type="match status" value="1"/>
</dbReference>
<dbReference type="Gene3D" id="3.20.20.80">
    <property type="entry name" value="Glycosidases"/>
    <property type="match status" value="1"/>
</dbReference>
<dbReference type="InterPro" id="IPR017853">
    <property type="entry name" value="GH"/>
</dbReference>
<evidence type="ECO:0000256" key="4">
    <source>
        <dbReference type="ARBA" id="ARBA00022801"/>
    </source>
</evidence>
<dbReference type="Proteomes" id="UP000078148">
    <property type="component" value="Chromosome"/>
</dbReference>
<dbReference type="PANTHER" id="PTHR34983:SF1">
    <property type="entry name" value="ARABINOGALACTAN ENDO-BETA-1,4-GALACTANASE A"/>
    <property type="match status" value="1"/>
</dbReference>
<dbReference type="EMBL" id="CP013023">
    <property type="protein sequence ID" value="ANF96785.1"/>
    <property type="molecule type" value="Genomic_DNA"/>
</dbReference>
<accession>A0A172ZGL0</accession>
<keyword evidence="5 6" id="KW-0326">Glycosidase</keyword>
<dbReference type="RefSeq" id="WP_060534891.1">
    <property type="nucleotide sequence ID" value="NZ_CP013023.1"/>
</dbReference>
<gene>
    <name evidence="7" type="ORF">AR543_12720</name>
</gene>
<dbReference type="KEGG" id="pbv:AR543_12720"/>
<protein>
    <recommendedName>
        <fullName evidence="3 6">Arabinogalactan endo-beta-1,4-galactanase</fullName>
        <ecNumber evidence="3 6">3.2.1.89</ecNumber>
    </recommendedName>
</protein>
<keyword evidence="8" id="KW-1185">Reference proteome</keyword>
<reference evidence="7 8" key="2">
    <citation type="journal article" date="2016" name="Int. J. Syst. Evol. Microbiol.">
        <title>Paenibacillus bovis sp. nov., isolated from raw yak (Bos grunniens) milk.</title>
        <authorList>
            <person name="Gao C."/>
            <person name="Han J."/>
            <person name="Liu Z."/>
            <person name="Xu X."/>
            <person name="Hang F."/>
            <person name="Wu Z."/>
        </authorList>
    </citation>
    <scope>NUCLEOTIDE SEQUENCE [LARGE SCALE GENOMIC DNA]</scope>
    <source>
        <strain evidence="7 8">BD3526</strain>
    </source>
</reference>
<dbReference type="InterPro" id="IPR011683">
    <property type="entry name" value="Glyco_hydro_53"/>
</dbReference>
<evidence type="ECO:0000256" key="6">
    <source>
        <dbReference type="RuleBase" id="RU361192"/>
    </source>
</evidence>
<evidence type="ECO:0000256" key="2">
    <source>
        <dbReference type="ARBA" id="ARBA00010687"/>
    </source>
</evidence>
<evidence type="ECO:0000313" key="7">
    <source>
        <dbReference type="EMBL" id="ANF96785.1"/>
    </source>
</evidence>
<dbReference type="GO" id="GO:0045490">
    <property type="term" value="P:pectin catabolic process"/>
    <property type="evidence" value="ECO:0007669"/>
    <property type="project" value="TreeGrafter"/>
</dbReference>
<dbReference type="STRING" id="1616788.AR543_12720"/>
<evidence type="ECO:0000313" key="8">
    <source>
        <dbReference type="Proteomes" id="UP000078148"/>
    </source>
</evidence>
<dbReference type="OrthoDB" id="9768786at2"/>
<comment type="similarity">
    <text evidence="2 6">Belongs to the glycosyl hydrolase 53 family.</text>
</comment>
<sequence length="347" mass="38392">MMSVKTIIKRASALVLGLTLISGLGSGYAKITPAAEAASAFAKGADVGWLSEMENYNWAFYNDAGNKQDALQILKDHGINSIRLRVWVNPSINFSNKADVIKQAVRAKNMGFRIMIDFHYSDKWADPGQQSKPVAWNNQDINGLKKSVYDHTYDVLTALKAQGVTPEWVQVGNETNDGMLWEEGRASKNMKNFADLINSGYDAVKKVNAGTKVIIHLSNGYDNSLFRWMFDGLKANGAKYDVIGMSLYPDKSNWQTRNQQTLTNMNDMVARYGKEVMVCEVGMDASDPATSKAFLTDILAKTRSVSGGKGLGVFYWEPESYGTWYAYTKGAFDSKGKVTIALDAFLN</sequence>
<proteinExistence type="inferred from homology"/>
<evidence type="ECO:0000256" key="3">
    <source>
        <dbReference type="ARBA" id="ARBA00012556"/>
    </source>
</evidence>
<keyword evidence="4 6" id="KW-0378">Hydrolase</keyword>
<reference evidence="8" key="1">
    <citation type="submission" date="2015-10" db="EMBL/GenBank/DDBJ databases">
        <title>Genome of Paenibacillus bovis sp. nov.</title>
        <authorList>
            <person name="Wu Z."/>
            <person name="Gao C."/>
            <person name="Liu Z."/>
            <person name="Zheng H."/>
        </authorList>
    </citation>
    <scope>NUCLEOTIDE SEQUENCE [LARGE SCALE GENOMIC DNA]</scope>
    <source>
        <strain evidence="8">BD3526</strain>
    </source>
</reference>
<dbReference type="GO" id="GO:0015926">
    <property type="term" value="F:glucosidase activity"/>
    <property type="evidence" value="ECO:0007669"/>
    <property type="project" value="InterPro"/>
</dbReference>
<organism evidence="7 8">
    <name type="scientific">Paenibacillus bovis</name>
    <dbReference type="NCBI Taxonomy" id="1616788"/>
    <lineage>
        <taxon>Bacteria</taxon>
        <taxon>Bacillati</taxon>
        <taxon>Bacillota</taxon>
        <taxon>Bacilli</taxon>
        <taxon>Bacillales</taxon>
        <taxon>Paenibacillaceae</taxon>
        <taxon>Paenibacillus</taxon>
    </lineage>
</organism>
<dbReference type="GO" id="GO:0031218">
    <property type="term" value="F:arabinogalactan endo-1,4-beta-galactosidase activity"/>
    <property type="evidence" value="ECO:0007669"/>
    <property type="project" value="UniProtKB-EC"/>
</dbReference>
<dbReference type="Pfam" id="PF07745">
    <property type="entry name" value="Glyco_hydro_53"/>
    <property type="match status" value="1"/>
</dbReference>
<dbReference type="EC" id="3.2.1.89" evidence="3 6"/>
<comment type="catalytic activity">
    <reaction evidence="1 6">
        <text>The enzyme specifically hydrolyzes (1-&gt;4)-beta-D-galactosidic linkages in type I arabinogalactans.</text>
        <dbReference type="EC" id="3.2.1.89"/>
    </reaction>
</comment>
<evidence type="ECO:0000256" key="1">
    <source>
        <dbReference type="ARBA" id="ARBA00001695"/>
    </source>
</evidence>
<name>A0A172ZGL0_9BACL</name>
<dbReference type="AlphaFoldDB" id="A0A172ZGL0"/>
<evidence type="ECO:0000256" key="5">
    <source>
        <dbReference type="ARBA" id="ARBA00023295"/>
    </source>
</evidence>
<dbReference type="SUPFAM" id="SSF51445">
    <property type="entry name" value="(Trans)glycosidases"/>
    <property type="match status" value="1"/>
</dbReference>